<protein>
    <submittedName>
        <fullName evidence="3">Reverse transcriptase domain-containing protein</fullName>
    </submittedName>
</protein>
<proteinExistence type="predicted"/>
<reference evidence="1 2" key="1">
    <citation type="submission" date="2018-11" db="EMBL/GenBank/DDBJ databases">
        <authorList>
            <consortium name="Pathogen Informatics"/>
        </authorList>
    </citation>
    <scope>NUCLEOTIDE SEQUENCE [LARGE SCALE GENOMIC DNA]</scope>
</reference>
<accession>A0A3P8EGR7</accession>
<dbReference type="OrthoDB" id="5862033at2759"/>
<gene>
    <name evidence="1" type="ORF">HPBE_LOCUS26117</name>
</gene>
<dbReference type="PANTHER" id="PTHR21301">
    <property type="entry name" value="REVERSE TRANSCRIPTASE"/>
    <property type="match status" value="1"/>
</dbReference>
<dbReference type="WBParaSite" id="HPBE_0002611601-mRNA-1">
    <property type="protein sequence ID" value="HPBE_0002611601-mRNA-1"/>
    <property type="gene ID" value="HPBE_0002611601"/>
</dbReference>
<evidence type="ECO:0000313" key="2">
    <source>
        <dbReference type="Proteomes" id="UP000050761"/>
    </source>
</evidence>
<keyword evidence="2" id="KW-1185">Reference proteome</keyword>
<dbReference type="EMBL" id="UZAH01039226">
    <property type="protein sequence ID" value="VDP55761.1"/>
    <property type="molecule type" value="Genomic_DNA"/>
</dbReference>
<sequence>MCRPEVEQYVPVARFVPAHLPNTHVFLEKLRRITVDDDVVMESFDVTALYTNVPKDSALQAVWEILTEFQTGINLYGLTIVQLMTLINECLMCNVFKWSGDFYK</sequence>
<dbReference type="AlphaFoldDB" id="A0A183GTU6"/>
<reference evidence="3" key="2">
    <citation type="submission" date="2019-09" db="UniProtKB">
        <authorList>
            <consortium name="WormBaseParasite"/>
        </authorList>
    </citation>
    <scope>IDENTIFICATION</scope>
</reference>
<evidence type="ECO:0000313" key="1">
    <source>
        <dbReference type="EMBL" id="VDP55761.1"/>
    </source>
</evidence>
<name>A0A183GTU6_HELPZ</name>
<dbReference type="Proteomes" id="UP000050761">
    <property type="component" value="Unassembled WGS sequence"/>
</dbReference>
<dbReference type="PANTHER" id="PTHR21301:SF10">
    <property type="entry name" value="REVERSE TRANSCRIPTASE DOMAIN-CONTAINING PROTEIN"/>
    <property type="match status" value="1"/>
</dbReference>
<organism evidence="2 3">
    <name type="scientific">Heligmosomoides polygyrus</name>
    <name type="common">Parasitic roundworm</name>
    <dbReference type="NCBI Taxonomy" id="6339"/>
    <lineage>
        <taxon>Eukaryota</taxon>
        <taxon>Metazoa</taxon>
        <taxon>Ecdysozoa</taxon>
        <taxon>Nematoda</taxon>
        <taxon>Chromadorea</taxon>
        <taxon>Rhabditida</taxon>
        <taxon>Rhabditina</taxon>
        <taxon>Rhabditomorpha</taxon>
        <taxon>Strongyloidea</taxon>
        <taxon>Heligmosomidae</taxon>
        <taxon>Heligmosomoides</taxon>
    </lineage>
</organism>
<accession>A0A183GTU6</accession>
<evidence type="ECO:0000313" key="3">
    <source>
        <dbReference type="WBParaSite" id="HPBE_0002611601-mRNA-1"/>
    </source>
</evidence>